<evidence type="ECO:0000313" key="1">
    <source>
        <dbReference type="EMBL" id="MBS2962865.1"/>
    </source>
</evidence>
<evidence type="ECO:0000313" key="2">
    <source>
        <dbReference type="Proteomes" id="UP000677913"/>
    </source>
</evidence>
<keyword evidence="2" id="KW-1185">Reference proteome</keyword>
<evidence type="ECO:0008006" key="3">
    <source>
        <dbReference type="Google" id="ProtNLM"/>
    </source>
</evidence>
<gene>
    <name evidence="1" type="ORF">KGA66_07415</name>
</gene>
<reference evidence="1" key="1">
    <citation type="submission" date="2021-04" db="EMBL/GenBank/DDBJ databases">
        <title>Genome based classification of Actinospica acidithermotolerans sp. nov., an actinobacterium isolated from an Indonesian hot spring.</title>
        <authorList>
            <person name="Kusuma A.B."/>
            <person name="Putra K.E."/>
            <person name="Nafisah S."/>
            <person name="Loh J."/>
            <person name="Nouioui I."/>
            <person name="Goodfellow M."/>
        </authorList>
    </citation>
    <scope>NUCLEOTIDE SEQUENCE</scope>
    <source>
        <strain evidence="1">DSM 45618</strain>
    </source>
</reference>
<comment type="caution">
    <text evidence="1">The sequence shown here is derived from an EMBL/GenBank/DDBJ whole genome shotgun (WGS) entry which is preliminary data.</text>
</comment>
<dbReference type="EMBL" id="JAGSXH010000016">
    <property type="protein sequence ID" value="MBS2962865.1"/>
    <property type="molecule type" value="Genomic_DNA"/>
</dbReference>
<protein>
    <recommendedName>
        <fullName evidence="3">DUF4034 domain-containing protein</fullName>
    </recommendedName>
</protein>
<sequence>MAVFRSKAFKASFDPAFDDLDLADARDELAQGRWEPARDLLEDTRRDWDRRTHRIKVLADTTAASAWLERWLALDPRNPDAATLQAHVEVVRQVRAQVRENGTSKTAADVEALCRRAAALSPQDPMPWISLVTLARAQGVDREELWARWRGMRERDPWNREGHHQALIYLFAAWHGSHAEMYDFAYWLAGEAPEGSPLAVLPLVAHAESYRAHSAEKRAAVRAGLDMMWTEDQVGLDLDRILERWFRRQQRQHAQAKADLNYLAHALIHADRHADARPVMQAIGPHVTRVPWAYTGDPEPSFLYWRQRLLGG</sequence>
<organism evidence="1 2">
    <name type="scientific">Actinocrinis puniceicyclus</name>
    <dbReference type="NCBI Taxonomy" id="977794"/>
    <lineage>
        <taxon>Bacteria</taxon>
        <taxon>Bacillati</taxon>
        <taxon>Actinomycetota</taxon>
        <taxon>Actinomycetes</taxon>
        <taxon>Catenulisporales</taxon>
        <taxon>Actinospicaceae</taxon>
        <taxon>Actinocrinis</taxon>
    </lineage>
</organism>
<accession>A0A8J7WNV1</accession>
<dbReference type="RefSeq" id="WP_211465988.1">
    <property type="nucleotide sequence ID" value="NZ_JAGSXH010000016.1"/>
</dbReference>
<dbReference type="AlphaFoldDB" id="A0A8J7WNV1"/>
<name>A0A8J7WNV1_9ACTN</name>
<proteinExistence type="predicted"/>
<dbReference type="Proteomes" id="UP000677913">
    <property type="component" value="Unassembled WGS sequence"/>
</dbReference>